<evidence type="ECO:0000256" key="1">
    <source>
        <dbReference type="SAM" id="MobiDB-lite"/>
    </source>
</evidence>
<dbReference type="Proteomes" id="UP000284842">
    <property type="component" value="Unassembled WGS sequence"/>
</dbReference>
<organism evidence="2 3">
    <name type="scientific">Panaeolus cyanescens</name>
    <dbReference type="NCBI Taxonomy" id="181874"/>
    <lineage>
        <taxon>Eukaryota</taxon>
        <taxon>Fungi</taxon>
        <taxon>Dikarya</taxon>
        <taxon>Basidiomycota</taxon>
        <taxon>Agaricomycotina</taxon>
        <taxon>Agaricomycetes</taxon>
        <taxon>Agaricomycetidae</taxon>
        <taxon>Agaricales</taxon>
        <taxon>Agaricineae</taxon>
        <taxon>Galeropsidaceae</taxon>
        <taxon>Panaeolus</taxon>
    </lineage>
</organism>
<accession>A0A409WKI7</accession>
<evidence type="ECO:0000313" key="3">
    <source>
        <dbReference type="Proteomes" id="UP000284842"/>
    </source>
</evidence>
<feature type="compositionally biased region" description="Polar residues" evidence="1">
    <location>
        <begin position="1"/>
        <end position="10"/>
    </location>
</feature>
<feature type="compositionally biased region" description="Basic and acidic residues" evidence="1">
    <location>
        <begin position="14"/>
        <end position="26"/>
    </location>
</feature>
<reference evidence="2 3" key="1">
    <citation type="journal article" date="2018" name="Evol. Lett.">
        <title>Horizontal gene cluster transfer increased hallucinogenic mushroom diversity.</title>
        <authorList>
            <person name="Reynolds H.T."/>
            <person name="Vijayakumar V."/>
            <person name="Gluck-Thaler E."/>
            <person name="Korotkin H.B."/>
            <person name="Matheny P.B."/>
            <person name="Slot J.C."/>
        </authorList>
    </citation>
    <scope>NUCLEOTIDE SEQUENCE [LARGE SCALE GENOMIC DNA]</scope>
    <source>
        <strain evidence="2 3">2629</strain>
    </source>
</reference>
<comment type="caution">
    <text evidence="2">The sequence shown here is derived from an EMBL/GenBank/DDBJ whole genome shotgun (WGS) entry which is preliminary data.</text>
</comment>
<dbReference type="AlphaFoldDB" id="A0A409WKI7"/>
<evidence type="ECO:0000313" key="2">
    <source>
        <dbReference type="EMBL" id="PPQ78999.1"/>
    </source>
</evidence>
<name>A0A409WKI7_9AGAR</name>
<dbReference type="STRING" id="181874.A0A409WKI7"/>
<feature type="region of interest" description="Disordered" evidence="1">
    <location>
        <begin position="1"/>
        <end position="28"/>
    </location>
</feature>
<keyword evidence="3" id="KW-1185">Reference proteome</keyword>
<sequence>MYRVSQNLQAPQPHGDDETRAGERNTGETIDEIDEYWKARPIGYFMDYNGNPRSFSSLSYMEYYSLFQLIKFTITHNNNPMFFPEVCNRADSPRMTAVLRSHANPHITRIQTLRPSNGDIFYLRLILLNKPINSFLDARTVNGVEYSSFQEAAVELGVFTNADEGILTLREAITSLRTPREIRSLFVDLLVNDSVEQPYQAWLEIAPDISYDFYYNNHLSGDIAVNLTLQELSVLLAAHGRELQDFGLPSADIQDVIPLLEIERWSIQDPLYANWVDSIGNGFGPNIDLGILPTTTSYRELISFVFPLKSFPIPTNVLHETFWLLPINKSTPTMITF</sequence>
<proteinExistence type="predicted"/>
<dbReference type="OrthoDB" id="3366231at2759"/>
<dbReference type="EMBL" id="NHTK01005437">
    <property type="protein sequence ID" value="PPQ78999.1"/>
    <property type="molecule type" value="Genomic_DNA"/>
</dbReference>
<protein>
    <submittedName>
        <fullName evidence="2">Uncharacterized protein</fullName>
    </submittedName>
</protein>
<gene>
    <name evidence="2" type="ORF">CVT24_012656</name>
</gene>
<dbReference type="InParanoid" id="A0A409WKI7"/>